<keyword evidence="3" id="KW-1185">Reference proteome</keyword>
<evidence type="ECO:0000313" key="3">
    <source>
        <dbReference type="Proteomes" id="UP000494163"/>
    </source>
</evidence>
<dbReference type="AlphaFoldDB" id="A0A0M5J8X0"/>
<name>A0A0M5J8X0_DROBS</name>
<evidence type="ECO:0000256" key="1">
    <source>
        <dbReference type="SAM" id="Phobius"/>
    </source>
</evidence>
<feature type="transmembrane region" description="Helical" evidence="1">
    <location>
        <begin position="117"/>
        <end position="145"/>
    </location>
</feature>
<protein>
    <submittedName>
        <fullName evidence="2">CG34011</fullName>
    </submittedName>
</protein>
<dbReference type="OrthoDB" id="9974378at2759"/>
<dbReference type="PANTHER" id="PTHR47412">
    <property type="entry name" value="FI01434P-RELATED"/>
    <property type="match status" value="1"/>
</dbReference>
<accession>A0A0M5J8X0</accession>
<keyword evidence="1" id="KW-1133">Transmembrane helix</keyword>
<dbReference type="Proteomes" id="UP000494163">
    <property type="component" value="Chromosome 2L"/>
</dbReference>
<keyword evidence="1" id="KW-0812">Transmembrane</keyword>
<reference evidence="2 3" key="1">
    <citation type="submission" date="2015-08" db="EMBL/GenBank/DDBJ databases">
        <title>Ancestral chromatin configuration constrains chromatin evolution on differentiating sex chromosomes in Drosophila.</title>
        <authorList>
            <person name="Zhou Q."/>
            <person name="Bachtrog D."/>
        </authorList>
    </citation>
    <scope>NUCLEOTIDE SEQUENCE [LARGE SCALE GENOMIC DNA]</scope>
    <source>
        <tissue evidence="2">Whole larvae</tissue>
    </source>
</reference>
<keyword evidence="1" id="KW-0472">Membrane</keyword>
<dbReference type="OMA" id="DNIDVQM"/>
<evidence type="ECO:0000313" key="2">
    <source>
        <dbReference type="EMBL" id="ALC38794.1"/>
    </source>
</evidence>
<feature type="transmembrane region" description="Helical" evidence="1">
    <location>
        <begin position="55"/>
        <end position="76"/>
    </location>
</feature>
<sequence>MAKSIVVMYIILTHGIDFLPMMIDKFDTESAYRESYFMVKDTIDWMEQDPKVATVLLQVYSISHIVSCLAAAYGAYKLKKLFVLPLACFEFTYLLQIVAMVILFLRISRHFLNLSSLILVTLIATAYATKLILLIFGLSCVLLFFHIMGDIQTLQAEWQQPKQRPQRGYVRQHGDYMVWHEYLRAEQIYESNQSLTLTTHATYMDLGLLPTMLSRWQAPISLTIYASGSDFYKAIESFWYIHDCLQMRRLLRHFVSIHLVWHRQHYPPGLHLFDLSRAPPASLKCHQPAPYAKARQDVTYWHLHKLKYPVNLLRNVARLNAYTYYIMALDMQLLPPSNFAKKFIHFAWVRYWNHPDIAKPFASIYCLPTFPHTPQAPLAYNKQQLVKVLRDYNITKPIYNNNYLWQRNWLSSVKDQEHLYIYDRATHGICVGYISINELEPLYDEQYEMESIYQANNNLQCLLLSHLGYSFIIMDNVFLIRRTEDSWQSIRYNKTLRFARLHRLNKLKKLYNNLVSLPGVNNNLEWLINMAKKD</sequence>
<feature type="transmembrane region" description="Helical" evidence="1">
    <location>
        <begin position="6"/>
        <end position="23"/>
    </location>
</feature>
<dbReference type="EMBL" id="CP012523">
    <property type="protein sequence ID" value="ALC38794.1"/>
    <property type="molecule type" value="Genomic_DNA"/>
</dbReference>
<dbReference type="STRING" id="30019.A0A0M5J8X0"/>
<dbReference type="PANTHER" id="PTHR47412:SF1">
    <property type="entry name" value="FI01434P-RELATED"/>
    <property type="match status" value="1"/>
</dbReference>
<feature type="transmembrane region" description="Helical" evidence="1">
    <location>
        <begin position="82"/>
        <end position="105"/>
    </location>
</feature>
<proteinExistence type="predicted"/>
<dbReference type="Pfam" id="PF13896">
    <property type="entry name" value="Glyco_transf_49"/>
    <property type="match status" value="1"/>
</dbReference>
<organism evidence="2 3">
    <name type="scientific">Drosophila busckii</name>
    <name type="common">Fruit fly</name>
    <dbReference type="NCBI Taxonomy" id="30019"/>
    <lineage>
        <taxon>Eukaryota</taxon>
        <taxon>Metazoa</taxon>
        <taxon>Ecdysozoa</taxon>
        <taxon>Arthropoda</taxon>
        <taxon>Hexapoda</taxon>
        <taxon>Insecta</taxon>
        <taxon>Pterygota</taxon>
        <taxon>Neoptera</taxon>
        <taxon>Endopterygota</taxon>
        <taxon>Diptera</taxon>
        <taxon>Brachycera</taxon>
        <taxon>Muscomorpha</taxon>
        <taxon>Ephydroidea</taxon>
        <taxon>Drosophilidae</taxon>
        <taxon>Drosophila</taxon>
    </lineage>
</organism>
<gene>
    <name evidence="2" type="ORF">Dbus_chr2Lg879</name>
</gene>